<proteinExistence type="predicted"/>
<dbReference type="EMBL" id="FZOW01000005">
    <property type="protein sequence ID" value="SNS76367.1"/>
    <property type="molecule type" value="Genomic_DNA"/>
</dbReference>
<accession>A0A239H4Q9</accession>
<sequence length="79" mass="8404">MPRRAPDRIGPGLSCCWSLDLDSPEELGNEELAPDEEGVGAGAGQLVLHQHESIVANISDNYGNRARARGEVTAIANVH</sequence>
<dbReference type="AlphaFoldDB" id="A0A239H4Q9"/>
<gene>
    <name evidence="1" type="ORF">SAMN05421642_10590</name>
</gene>
<dbReference type="RefSeq" id="WP_176444239.1">
    <property type="nucleotide sequence ID" value="NZ_FZOW01000005.1"/>
</dbReference>
<organism evidence="1 2">
    <name type="scientific">Rhodococcoides kyotonense</name>
    <dbReference type="NCBI Taxonomy" id="398843"/>
    <lineage>
        <taxon>Bacteria</taxon>
        <taxon>Bacillati</taxon>
        <taxon>Actinomycetota</taxon>
        <taxon>Actinomycetes</taxon>
        <taxon>Mycobacteriales</taxon>
        <taxon>Nocardiaceae</taxon>
        <taxon>Rhodococcoides</taxon>
    </lineage>
</organism>
<evidence type="ECO:0000313" key="1">
    <source>
        <dbReference type="EMBL" id="SNS76367.1"/>
    </source>
</evidence>
<evidence type="ECO:0000313" key="2">
    <source>
        <dbReference type="Proteomes" id="UP000198327"/>
    </source>
</evidence>
<protein>
    <submittedName>
        <fullName evidence="1">Uncharacterized protein</fullName>
    </submittedName>
</protein>
<dbReference type="Proteomes" id="UP000198327">
    <property type="component" value="Unassembled WGS sequence"/>
</dbReference>
<name>A0A239H4Q9_9NOCA</name>
<reference evidence="2" key="1">
    <citation type="submission" date="2017-06" db="EMBL/GenBank/DDBJ databases">
        <authorList>
            <person name="Varghese N."/>
            <person name="Submissions S."/>
        </authorList>
    </citation>
    <scope>NUCLEOTIDE SEQUENCE [LARGE SCALE GENOMIC DNA]</scope>
    <source>
        <strain evidence="2">JCM 23211</strain>
    </source>
</reference>
<keyword evidence="2" id="KW-1185">Reference proteome</keyword>